<evidence type="ECO:0000259" key="3">
    <source>
        <dbReference type="PROSITE" id="PS50937"/>
    </source>
</evidence>
<dbReference type="SMART" id="SM00871">
    <property type="entry name" value="AraC_E_bind"/>
    <property type="match status" value="1"/>
</dbReference>
<dbReference type="InterPro" id="IPR047057">
    <property type="entry name" value="MerR_fam"/>
</dbReference>
<dbReference type="SMART" id="SM00422">
    <property type="entry name" value="HTH_MERR"/>
    <property type="match status" value="1"/>
</dbReference>
<dbReference type="InterPro" id="IPR010499">
    <property type="entry name" value="AraC_E-bd"/>
</dbReference>
<dbReference type="SUPFAM" id="SSF55136">
    <property type="entry name" value="Probable bacterial effector-binding domain"/>
    <property type="match status" value="1"/>
</dbReference>
<dbReference type="InterPro" id="IPR029442">
    <property type="entry name" value="GyrI-like"/>
</dbReference>
<dbReference type="Gene3D" id="3.20.80.10">
    <property type="entry name" value="Regulatory factor, effector binding domain"/>
    <property type="match status" value="1"/>
</dbReference>
<dbReference type="PANTHER" id="PTHR30204">
    <property type="entry name" value="REDOX-CYCLING DRUG-SENSING TRANSCRIPTIONAL ACTIVATOR SOXR"/>
    <property type="match status" value="1"/>
</dbReference>
<gene>
    <name evidence="4" type="ORF">DV520_00360</name>
</gene>
<dbReference type="PANTHER" id="PTHR30204:SF97">
    <property type="entry name" value="MERR FAMILY REGULATORY PROTEIN"/>
    <property type="match status" value="1"/>
</dbReference>
<dbReference type="Proteomes" id="UP000260649">
    <property type="component" value="Unassembled WGS sequence"/>
</dbReference>
<dbReference type="GO" id="GO:0003700">
    <property type="term" value="F:DNA-binding transcription factor activity"/>
    <property type="evidence" value="ECO:0007669"/>
    <property type="project" value="InterPro"/>
</dbReference>
<comment type="caution">
    <text evidence="4">The sequence shown here is derived from an EMBL/GenBank/DDBJ whole genome shotgun (WGS) entry which is preliminary data.</text>
</comment>
<proteinExistence type="predicted"/>
<dbReference type="SUPFAM" id="SSF46955">
    <property type="entry name" value="Putative DNA-binding domain"/>
    <property type="match status" value="1"/>
</dbReference>
<dbReference type="InterPro" id="IPR011256">
    <property type="entry name" value="Reg_factor_effector_dom_sf"/>
</dbReference>
<dbReference type="Pfam" id="PF00376">
    <property type="entry name" value="MerR"/>
    <property type="match status" value="1"/>
</dbReference>
<dbReference type="PROSITE" id="PS00552">
    <property type="entry name" value="HTH_MERR_1"/>
    <property type="match status" value="1"/>
</dbReference>
<dbReference type="AlphaFoldDB" id="A0A3E2B6S8"/>
<dbReference type="GO" id="GO:0003677">
    <property type="term" value="F:DNA binding"/>
    <property type="evidence" value="ECO:0007669"/>
    <property type="project" value="UniProtKB-KW"/>
</dbReference>
<reference evidence="4 5" key="1">
    <citation type="submission" date="2018-07" db="EMBL/GenBank/DDBJ databases">
        <title>GABA Modulating Bacteria of the Human Gut Microbiota.</title>
        <authorList>
            <person name="Strandwitz P."/>
            <person name="Kim K.H."/>
            <person name="Terekhova D."/>
            <person name="Liu J.K."/>
            <person name="Sharma A."/>
            <person name="Levering J."/>
            <person name="Mcdonald D."/>
            <person name="Dietrich D."/>
            <person name="Ramadhar T.R."/>
            <person name="Lekbua A."/>
            <person name="Mroue N."/>
            <person name="Liston C."/>
            <person name="Stewart E.J."/>
            <person name="Dubin M.J."/>
            <person name="Zengler K."/>
            <person name="Knight R."/>
            <person name="Gilbert J.A."/>
            <person name="Clardy J."/>
            <person name="Lewis K."/>
        </authorList>
    </citation>
    <scope>NUCLEOTIDE SEQUENCE [LARGE SCALE GENOMIC DNA]</scope>
    <source>
        <strain evidence="4 5">KLE1738</strain>
    </source>
</reference>
<evidence type="ECO:0000256" key="2">
    <source>
        <dbReference type="SAM" id="Coils"/>
    </source>
</evidence>
<evidence type="ECO:0000313" key="5">
    <source>
        <dbReference type="Proteomes" id="UP000260649"/>
    </source>
</evidence>
<organism evidence="4 5">
    <name type="scientific">Evtepia gabavorous</name>
    <dbReference type="NCBI Taxonomy" id="2211183"/>
    <lineage>
        <taxon>Bacteria</taxon>
        <taxon>Bacillati</taxon>
        <taxon>Bacillota</taxon>
        <taxon>Clostridia</taxon>
        <taxon>Eubacteriales</taxon>
        <taxon>Evtepia</taxon>
    </lineage>
</organism>
<protein>
    <submittedName>
        <fullName evidence="4">MerR family transcriptional regulator</fullName>
    </submittedName>
</protein>
<dbReference type="PROSITE" id="PS50937">
    <property type="entry name" value="HTH_MERR_2"/>
    <property type="match status" value="1"/>
</dbReference>
<accession>A0A3E2B6S8</accession>
<dbReference type="GeneID" id="97994185"/>
<sequence length="272" mass="30863">MLKIGEFSKLSRVSVRMLRHYDEIGLLPPASIDSATGYRYYSEDQLPVAGRITALRDIGFGLGEIQACQQGRENPQVLAALFSARREALRGELAALRRQLRLLDTLEQRLRKEDSNMEYPVNLKTLPQRQVASVRMTIPAYDQEGILWHTLVRETEHLQLQPDDPCYCTVTFHDGEYKETDVDVEAQKTVRGTYPDTEHVVFKTVPPVTFASVTFQGPYDKIQAANAAVAAWVRDNGYVFDGPAFNIYHVSPHETDNPEEFITEVCYPVRQA</sequence>
<feature type="coiled-coil region" evidence="2">
    <location>
        <begin position="79"/>
        <end position="116"/>
    </location>
</feature>
<dbReference type="InterPro" id="IPR009061">
    <property type="entry name" value="DNA-bd_dom_put_sf"/>
</dbReference>
<dbReference type="InterPro" id="IPR000551">
    <property type="entry name" value="MerR-type_HTH_dom"/>
</dbReference>
<keyword evidence="1" id="KW-0238">DNA-binding</keyword>
<keyword evidence="5" id="KW-1185">Reference proteome</keyword>
<name>A0A3E2B6S8_9FIRM</name>
<dbReference type="OrthoDB" id="9773308at2"/>
<dbReference type="Pfam" id="PF06445">
    <property type="entry name" value="GyrI-like"/>
    <property type="match status" value="1"/>
</dbReference>
<evidence type="ECO:0000313" key="4">
    <source>
        <dbReference type="EMBL" id="RFT07631.1"/>
    </source>
</evidence>
<feature type="domain" description="HTH merR-type" evidence="3">
    <location>
        <begin position="1"/>
        <end position="71"/>
    </location>
</feature>
<keyword evidence="2" id="KW-0175">Coiled coil</keyword>
<dbReference type="Gene3D" id="1.10.1660.10">
    <property type="match status" value="1"/>
</dbReference>
<dbReference type="CDD" id="cd01107">
    <property type="entry name" value="HTH_BmrR"/>
    <property type="match status" value="1"/>
</dbReference>
<dbReference type="RefSeq" id="WP_117141419.1">
    <property type="nucleotide sequence ID" value="NZ_CAKXKJ010000003.1"/>
</dbReference>
<evidence type="ECO:0000256" key="1">
    <source>
        <dbReference type="ARBA" id="ARBA00023125"/>
    </source>
</evidence>
<dbReference type="EMBL" id="QQRQ01000001">
    <property type="protein sequence ID" value="RFT07631.1"/>
    <property type="molecule type" value="Genomic_DNA"/>
</dbReference>